<organism evidence="1 2">
    <name type="scientific">Leptospira interrogans serovar Grippotyphosa str. LT2186</name>
    <dbReference type="NCBI Taxonomy" id="1001599"/>
    <lineage>
        <taxon>Bacteria</taxon>
        <taxon>Pseudomonadati</taxon>
        <taxon>Spirochaetota</taxon>
        <taxon>Spirochaetia</taxon>
        <taxon>Leptospirales</taxon>
        <taxon>Leptospiraceae</taxon>
        <taxon>Leptospira</taxon>
    </lineage>
</organism>
<accession>M3FMI7</accession>
<name>M3FMI7_LEPIR</name>
<dbReference type="Proteomes" id="UP000011776">
    <property type="component" value="Unassembled WGS sequence"/>
</dbReference>
<sequence length="44" mass="5383">MLLVFERFLADPKQLIKNPYLVFKKFFGKFKIIRRVFSKFELSV</sequence>
<evidence type="ECO:0000313" key="2">
    <source>
        <dbReference type="Proteomes" id="UP000011776"/>
    </source>
</evidence>
<gene>
    <name evidence="1" type="ORF">LEP1GSC151_0428</name>
</gene>
<proteinExistence type="predicted"/>
<dbReference type="AlphaFoldDB" id="M3FMI7"/>
<protein>
    <submittedName>
        <fullName evidence="1">Uncharacterized protein</fullName>
    </submittedName>
</protein>
<reference evidence="1 2" key="1">
    <citation type="submission" date="2013-02" db="EMBL/GenBank/DDBJ databases">
        <authorList>
            <person name="Harkins D.M."/>
            <person name="Durkin A.S."/>
            <person name="Brinkac L.M."/>
            <person name="Haft D.H."/>
            <person name="Selengut J.D."/>
            <person name="Sanka R."/>
            <person name="DePew J."/>
            <person name="Purushe J."/>
            <person name="Tulsiani S.M."/>
            <person name="Graham G.C."/>
            <person name="Burns M.-A."/>
            <person name="Dohnt M.F."/>
            <person name="Smythe L.D."/>
            <person name="McKay D.B."/>
            <person name="Craig S.B."/>
            <person name="Vinetz J.M."/>
            <person name="Sutton G.G."/>
            <person name="Nierman W.C."/>
            <person name="Fouts D.E."/>
        </authorList>
    </citation>
    <scope>NUCLEOTIDE SEQUENCE [LARGE SCALE GENOMIC DNA]</scope>
    <source>
        <strain evidence="1 2">LT2186</strain>
    </source>
</reference>
<dbReference type="EMBL" id="AFME02000362">
    <property type="protein sequence ID" value="EMG08664.1"/>
    <property type="molecule type" value="Genomic_DNA"/>
</dbReference>
<comment type="caution">
    <text evidence="1">The sequence shown here is derived from an EMBL/GenBank/DDBJ whole genome shotgun (WGS) entry which is preliminary data.</text>
</comment>
<dbReference type="BioCyc" id="LINT1001599:G11K9-5319-MONOMER"/>
<evidence type="ECO:0000313" key="1">
    <source>
        <dbReference type="EMBL" id="EMG08664.1"/>
    </source>
</evidence>